<sequence>MSDDDGIQIAQEIDPNGILRRVGNNALIHTEDNVVQYYKRVTEDGKGWEKKRHATKTGEPKTTPRMKKKIGFGDKEDEEEREMNEGKTKRAKKVKEEGEGEEMST</sequence>
<evidence type="ECO:0000313" key="3">
    <source>
        <dbReference type="Proteomes" id="UP000219338"/>
    </source>
</evidence>
<dbReference type="AlphaFoldDB" id="A0A284RL67"/>
<feature type="region of interest" description="Disordered" evidence="1">
    <location>
        <begin position="45"/>
        <end position="105"/>
    </location>
</feature>
<dbReference type="Proteomes" id="UP000219338">
    <property type="component" value="Unassembled WGS sequence"/>
</dbReference>
<protein>
    <submittedName>
        <fullName evidence="2">Uncharacterized protein</fullName>
    </submittedName>
</protein>
<dbReference type="OrthoDB" id="3067373at2759"/>
<accession>A0A284RL67</accession>
<reference evidence="3" key="1">
    <citation type="journal article" date="2017" name="Nat. Ecol. Evol.">
        <title>Genome expansion and lineage-specific genetic innovations in the forest pathogenic fungi Armillaria.</title>
        <authorList>
            <person name="Sipos G."/>
            <person name="Prasanna A.N."/>
            <person name="Walter M.C."/>
            <person name="O'Connor E."/>
            <person name="Balint B."/>
            <person name="Krizsan K."/>
            <person name="Kiss B."/>
            <person name="Hess J."/>
            <person name="Varga T."/>
            <person name="Slot J."/>
            <person name="Riley R."/>
            <person name="Boka B."/>
            <person name="Rigling D."/>
            <person name="Barry K."/>
            <person name="Lee J."/>
            <person name="Mihaltcheva S."/>
            <person name="LaButti K."/>
            <person name="Lipzen A."/>
            <person name="Waldron R."/>
            <person name="Moloney N.M."/>
            <person name="Sperisen C."/>
            <person name="Kredics L."/>
            <person name="Vagvoelgyi C."/>
            <person name="Patrignani A."/>
            <person name="Fitzpatrick D."/>
            <person name="Nagy I."/>
            <person name="Doyle S."/>
            <person name="Anderson J.B."/>
            <person name="Grigoriev I.V."/>
            <person name="Gueldener U."/>
            <person name="Muensterkoetter M."/>
            <person name="Nagy L.G."/>
        </authorList>
    </citation>
    <scope>NUCLEOTIDE SEQUENCE [LARGE SCALE GENOMIC DNA]</scope>
    <source>
        <strain evidence="3">C18/9</strain>
    </source>
</reference>
<gene>
    <name evidence="2" type="ORF">ARMOST_12881</name>
</gene>
<proteinExistence type="predicted"/>
<keyword evidence="3" id="KW-1185">Reference proteome</keyword>
<organism evidence="2 3">
    <name type="scientific">Armillaria ostoyae</name>
    <name type="common">Armillaria root rot fungus</name>
    <dbReference type="NCBI Taxonomy" id="47428"/>
    <lineage>
        <taxon>Eukaryota</taxon>
        <taxon>Fungi</taxon>
        <taxon>Dikarya</taxon>
        <taxon>Basidiomycota</taxon>
        <taxon>Agaricomycotina</taxon>
        <taxon>Agaricomycetes</taxon>
        <taxon>Agaricomycetidae</taxon>
        <taxon>Agaricales</taxon>
        <taxon>Marasmiineae</taxon>
        <taxon>Physalacriaceae</taxon>
        <taxon>Armillaria</taxon>
    </lineage>
</organism>
<evidence type="ECO:0000256" key="1">
    <source>
        <dbReference type="SAM" id="MobiDB-lite"/>
    </source>
</evidence>
<evidence type="ECO:0000313" key="2">
    <source>
        <dbReference type="EMBL" id="SJL09503.1"/>
    </source>
</evidence>
<dbReference type="EMBL" id="FUEG01000010">
    <property type="protein sequence ID" value="SJL09503.1"/>
    <property type="molecule type" value="Genomic_DNA"/>
</dbReference>
<name>A0A284RL67_ARMOS</name>